<evidence type="ECO:0000313" key="13">
    <source>
        <dbReference type="Proteomes" id="UP000222054"/>
    </source>
</evidence>
<feature type="domain" description="Pesticidal crystal protein Cry" evidence="10">
    <location>
        <begin position="805"/>
        <end position="1000"/>
    </location>
</feature>
<dbReference type="Pfam" id="PF03945">
    <property type="entry name" value="Endotoxin_N"/>
    <property type="match status" value="1"/>
</dbReference>
<name>A0A2B9DXW9_BACCE</name>
<dbReference type="SUPFAM" id="SSF56849">
    <property type="entry name" value="delta-Endotoxin (insectocide), N-terminal domain"/>
    <property type="match status" value="1"/>
</dbReference>
<feature type="domain" description="Cry1Ac-like" evidence="11">
    <location>
        <begin position="1119"/>
        <end position="1197"/>
    </location>
</feature>
<evidence type="ECO:0000259" key="8">
    <source>
        <dbReference type="Pfam" id="PF03944"/>
    </source>
</evidence>
<dbReference type="InterPro" id="IPR001178">
    <property type="entry name" value="Pest_cryst_dom_II"/>
</dbReference>
<dbReference type="GO" id="GO:0005102">
    <property type="term" value="F:signaling receptor binding"/>
    <property type="evidence" value="ECO:0007669"/>
    <property type="project" value="InterPro"/>
</dbReference>
<dbReference type="InterPro" id="IPR036716">
    <property type="entry name" value="Pest_crys_N_sf"/>
</dbReference>
<dbReference type="InterPro" id="IPR005638">
    <property type="entry name" value="Pest_crys_dom-III"/>
</dbReference>
<dbReference type="Pfam" id="PF00555">
    <property type="entry name" value="Endotoxin_M"/>
    <property type="match status" value="1"/>
</dbReference>
<sequence length="1396" mass="156861">MGGLLMNQYYNNNEYEILDNGGRGYQPRYPLAQAPGSEFQQMNYKDWMDRYTGEEQAGGLIRAEIDANTALTATFGVAWAVLGVSNPVGSAIAGILNVVTPIIFNQVDPNSPLKVWESMIGYAQALIKKELTETVRNLALDHIDRINDYQIDYKNKARIWEGNPTPGNASQLLDAFKNLKKSCQDAMPHLDTRGYETILLPLYAQAANIHLIVLRDGLMHGRSWGMTNEEYEDLYSGFFGFKNRIATYTNYCTNTFNQGATTNYTADMEDCAKYPWVRYNQDEFYSGFFGPENSCRQSQTTNAYPQPKSGFNQPLNLRNSRQSPGEYRDVEAWNLRNEFISSMTIQVLDTVALWPTYDPRVYTSAVKTEFTREIYTSIRGTTYRSDPAQNTMSAIEARMIRPPHLFEWPQTMTFFFEDVNVRYTWVGNSWTKGQALIGLKTESARTLDTNMITALQGLTDEYEYYHIPLDVSTRQKDITNIRTKQWFEPREFIFYRSGGQQVLALGTIEEDIPGYSVYLVNDYIYTPSIRQNTFPPIEVPEGTPPPSHRLSWVKFEPVRDNATTFVDPKQIGATIFGWTHTSVDPNNTIDATKITQIPAVKASGGTDYQVIKGPGSTGGDLVSLPTYAKIEIPLTSSADQLYEVRIRYAAAEQKRIRIGKKSRDFQWRYIDYDVPSTPYSGGNLTYNAFSYKELGTVQGVLELSIERIDPFDEPIIIDKIEFIPIQGSVETYEADQDLEKARKAVNALFTSDAKNALQLEVTDYLVDQAAKLVECMSDEIYPQEKMCLLDQVKVAKRLSQARNLLHHGDFESPDWFGENGWKTSNHVSVTSGNPIFKGRYLNMPGADNPQLSDTVFPTYAYQKIDESKLKPYTRYMIRGFVGNSKDLEVFITRYDKEVHKNMNVPHDILPTDPCTGTYPLGEGPMLTNHTIPQDMSCDPCDAGTVMKVQQTLVKCEAPHAFTFHIDTGELNRDQNLGIWVGFKIGTTDGRATFDNLEVIEANPLTGEALARVKKREHKWKQKWMEKRTKIDKAVQIAQGAIQALFTDSNQNRLKPDITLNHILQVETEVQKIPYVYNAFLQGALPPVPGETYDIFQQLSSAVAIARSLYEQRNVLRNGDFMAGLSNWRGAKGAIVQKIGNASVLVISDWSANLSQDVPVNPGHGYILRVTAKKEGSGEGYVTISDGTEDNTETLKFTVGEVATRLAQSDMHSPMQGRYQERNMTNAPSEAYGTNGYTSHTMTNYPSDNDGTNAYPGNHNRNYQSESFGITPYGDETSMMNGPSNKYEMNAYAGSTYMTNNGVGCSCGCSTNAYAGENMMRNDSSNENGVGYGCGCRTHPNNRTDSYPMTAHGSSLSGYVTKTFEIFPETNRVCIEIGETSGTFKVESIELIRMDCE</sequence>
<feature type="domain" description="Pesticidal crystal protein" evidence="9">
    <location>
        <begin position="88"/>
        <end position="283"/>
    </location>
</feature>
<dbReference type="PANTHER" id="PTHR37003">
    <property type="entry name" value="ENDOTOXIN_N DOMAIN-CONTAINING PROTEIN-RELATED"/>
    <property type="match status" value="1"/>
</dbReference>
<evidence type="ECO:0000259" key="11">
    <source>
        <dbReference type="Pfam" id="PF21463"/>
    </source>
</evidence>
<evidence type="ECO:0000256" key="3">
    <source>
        <dbReference type="ARBA" id="ARBA00022969"/>
    </source>
</evidence>
<dbReference type="SUPFAM" id="SSF51096">
    <property type="entry name" value="delta-Endotoxin (insectocide), middle domain"/>
    <property type="match status" value="1"/>
</dbReference>
<dbReference type="Pfam" id="PF03944">
    <property type="entry name" value="Endotoxin_C"/>
    <property type="match status" value="1"/>
</dbReference>
<keyword evidence="3" id="KW-0749">Sporulation</keyword>
<dbReference type="Gene3D" id="1.20.190.10">
    <property type="entry name" value="Pesticidal crystal protein, N-terminal domain"/>
    <property type="match status" value="1"/>
</dbReference>
<feature type="domain" description="Pesticidal crystal protein" evidence="7">
    <location>
        <begin position="366"/>
        <end position="584"/>
    </location>
</feature>
<dbReference type="PANTHER" id="PTHR37003:SF2">
    <property type="entry name" value="PESTICIDAL CRYSTAL PROTEIN N-TERMINAL DOMAIN-CONTAINING PROTEIN"/>
    <property type="match status" value="1"/>
</dbReference>
<accession>A0A2B9DXW9</accession>
<evidence type="ECO:0000313" key="12">
    <source>
        <dbReference type="EMBL" id="PGM92463.1"/>
    </source>
</evidence>
<feature type="domain" description="Pesticidal crystal protein" evidence="8">
    <location>
        <begin position="594"/>
        <end position="725"/>
    </location>
</feature>
<keyword evidence="2" id="KW-0800">Toxin</keyword>
<dbReference type="InterPro" id="IPR041587">
    <property type="entry name" value="Cry_V"/>
</dbReference>
<dbReference type="GO" id="GO:0090729">
    <property type="term" value="F:toxin activity"/>
    <property type="evidence" value="ECO:0007669"/>
    <property type="project" value="UniProtKB-KW"/>
</dbReference>
<dbReference type="SUPFAM" id="SSF49785">
    <property type="entry name" value="Galactose-binding domain-like"/>
    <property type="match status" value="2"/>
</dbReference>
<dbReference type="InterPro" id="IPR048645">
    <property type="entry name" value="Cry1Ac-like_dom-VII"/>
</dbReference>
<dbReference type="Gene3D" id="2.100.10.10">
    <property type="entry name" value="Pesticidal crystal protein, central domain"/>
    <property type="match status" value="1"/>
</dbReference>
<comment type="similarity">
    <text evidence="1">Belongs to the delta endotoxin family.</text>
</comment>
<dbReference type="EMBL" id="NUHO01000057">
    <property type="protein sequence ID" value="PGM92463.1"/>
    <property type="molecule type" value="Genomic_DNA"/>
</dbReference>
<evidence type="ECO:0000256" key="1">
    <source>
        <dbReference type="ARBA" id="ARBA00007819"/>
    </source>
</evidence>
<evidence type="ECO:0000256" key="5">
    <source>
        <dbReference type="ARBA" id="ARBA00029653"/>
    </source>
</evidence>
<dbReference type="Pfam" id="PF21463">
    <property type="entry name" value="Cry1Ac_dom-VII"/>
    <property type="match status" value="1"/>
</dbReference>
<keyword evidence="4" id="KW-0843">Virulence</keyword>
<evidence type="ECO:0000256" key="6">
    <source>
        <dbReference type="SAM" id="MobiDB-lite"/>
    </source>
</evidence>
<organism evidence="12 13">
    <name type="scientific">Bacillus cereus</name>
    <dbReference type="NCBI Taxonomy" id="1396"/>
    <lineage>
        <taxon>Bacteria</taxon>
        <taxon>Bacillati</taxon>
        <taxon>Bacillota</taxon>
        <taxon>Bacilli</taxon>
        <taxon>Bacillales</taxon>
        <taxon>Bacillaceae</taxon>
        <taxon>Bacillus</taxon>
        <taxon>Bacillus cereus group</taxon>
    </lineage>
</organism>
<dbReference type="InterPro" id="IPR005639">
    <property type="entry name" value="Pest_crys_dom_I"/>
</dbReference>
<dbReference type="CDD" id="cd04085">
    <property type="entry name" value="delta_endotoxin_C"/>
    <property type="match status" value="1"/>
</dbReference>
<dbReference type="Proteomes" id="UP000222054">
    <property type="component" value="Unassembled WGS sequence"/>
</dbReference>
<evidence type="ECO:0000259" key="7">
    <source>
        <dbReference type="Pfam" id="PF00555"/>
    </source>
</evidence>
<evidence type="ECO:0000256" key="4">
    <source>
        <dbReference type="ARBA" id="ARBA00023026"/>
    </source>
</evidence>
<evidence type="ECO:0000256" key="2">
    <source>
        <dbReference type="ARBA" id="ARBA00022656"/>
    </source>
</evidence>
<gene>
    <name evidence="12" type="ORF">CN958_15565</name>
</gene>
<dbReference type="InterPro" id="IPR036399">
    <property type="entry name" value="Pest_cryst_cen_dom_sf"/>
</dbReference>
<dbReference type="GO" id="GO:0001907">
    <property type="term" value="P:symbiont-mediated killing of host cell"/>
    <property type="evidence" value="ECO:0007669"/>
    <property type="project" value="InterPro"/>
</dbReference>
<proteinExistence type="inferred from homology"/>
<dbReference type="Pfam" id="PF17997">
    <property type="entry name" value="Cry1Ac_D5"/>
    <property type="match status" value="1"/>
</dbReference>
<comment type="caution">
    <text evidence="12">The sequence shown here is derived from an EMBL/GenBank/DDBJ whole genome shotgun (WGS) entry which is preliminary data.</text>
</comment>
<dbReference type="GO" id="GO:0030435">
    <property type="term" value="P:sporulation resulting in formation of a cellular spore"/>
    <property type="evidence" value="ECO:0007669"/>
    <property type="project" value="UniProtKB-KW"/>
</dbReference>
<dbReference type="Gene3D" id="2.60.120.260">
    <property type="entry name" value="Galactose-binding domain-like"/>
    <property type="match status" value="2"/>
</dbReference>
<reference evidence="12 13" key="1">
    <citation type="submission" date="2017-09" db="EMBL/GenBank/DDBJ databases">
        <title>Large-scale bioinformatics analysis of Bacillus genomes uncovers conserved roles of natural products in bacterial physiology.</title>
        <authorList>
            <consortium name="Agbiome Team Llc"/>
            <person name="Bleich R.M."/>
            <person name="Grubbs K.J."/>
            <person name="Santa Maria K.C."/>
            <person name="Allen S.E."/>
            <person name="Farag S."/>
            <person name="Shank E.A."/>
            <person name="Bowers A."/>
        </authorList>
    </citation>
    <scope>NUCLEOTIDE SEQUENCE [LARGE SCALE GENOMIC DNA]</scope>
    <source>
        <strain evidence="12 13">AFS053130</strain>
    </source>
</reference>
<feature type="region of interest" description="Disordered" evidence="6">
    <location>
        <begin position="296"/>
        <end position="323"/>
    </location>
</feature>
<evidence type="ECO:0000259" key="9">
    <source>
        <dbReference type="Pfam" id="PF03945"/>
    </source>
</evidence>
<evidence type="ECO:0000259" key="10">
    <source>
        <dbReference type="Pfam" id="PF17997"/>
    </source>
</evidence>
<protein>
    <recommendedName>
        <fullName evidence="5">Crystaline entomocidal protoxin</fullName>
    </recommendedName>
</protein>
<dbReference type="InterPro" id="IPR038979">
    <property type="entry name" value="Pest_crys"/>
</dbReference>
<dbReference type="InterPro" id="IPR008979">
    <property type="entry name" value="Galactose-bd-like_sf"/>
</dbReference>